<keyword evidence="1" id="KW-0614">Plasmid</keyword>
<dbReference type="EMBL" id="KJ484640">
    <property type="protein sequence ID" value="AIF79270.1"/>
    <property type="molecule type" value="Genomic_DNA"/>
</dbReference>
<protein>
    <submittedName>
        <fullName evidence="1">Uncharacterized protein</fullName>
    </submittedName>
</protein>
<evidence type="ECO:0000313" key="1">
    <source>
        <dbReference type="EMBL" id="AIF79270.1"/>
    </source>
</evidence>
<accession>A0A075MEU1</accession>
<proteinExistence type="predicted"/>
<organism evidence="1">
    <name type="scientific">Escherichia coli</name>
    <dbReference type="NCBI Taxonomy" id="562"/>
    <lineage>
        <taxon>Bacteria</taxon>
        <taxon>Pseudomonadati</taxon>
        <taxon>Pseudomonadota</taxon>
        <taxon>Gammaproteobacteria</taxon>
        <taxon>Enterobacterales</taxon>
        <taxon>Enterobacteriaceae</taxon>
        <taxon>Escherichia</taxon>
    </lineage>
</organism>
<geneLocation type="plasmid" evidence="1">
    <name>pL2-87</name>
</geneLocation>
<name>A0A075MEU1_ECOLX</name>
<sequence>MIHTGEYESASDAKRFLDTLAIGHCACMVTPSPVLDHDTWLHIRLLMGEIRDAK</sequence>
<dbReference type="AlphaFoldDB" id="A0A075MEU1"/>
<reference evidence="1" key="1">
    <citation type="journal article" date="2014" name="J. Antimicrob. Chemother.">
        <title>Nucleotide sequences of 16 transmissible plasmids identified in nine multidrug-resistant Escherichia coli isolates expressing an ESBL phenotype isolated from food-producing animals and healthy humans.</title>
        <authorList>
            <person name="Wang J."/>
            <person name="Stephan R."/>
            <person name="Power K."/>
            <person name="Yan Q."/>
            <person name="Hachler H."/>
            <person name="Fanning S."/>
        </authorList>
    </citation>
    <scope>NUCLEOTIDE SEQUENCE</scope>
    <source>
        <strain evidence="1">Lamb-2</strain>
        <plasmid evidence="1">pL2-87</plasmid>
    </source>
</reference>